<feature type="compositionally biased region" description="Basic and acidic residues" evidence="10">
    <location>
        <begin position="216"/>
        <end position="234"/>
    </location>
</feature>
<feature type="compositionally biased region" description="Basic and acidic residues" evidence="10">
    <location>
        <begin position="187"/>
        <end position="205"/>
    </location>
</feature>
<evidence type="ECO:0000256" key="5">
    <source>
        <dbReference type="ARBA" id="ARBA00022737"/>
    </source>
</evidence>
<feature type="region of interest" description="Disordered" evidence="10">
    <location>
        <begin position="423"/>
        <end position="454"/>
    </location>
</feature>
<dbReference type="FunFam" id="3.80.10.10:FF:000052">
    <property type="entry name" value="Leucine rich repeat containing 6"/>
    <property type="match status" value="1"/>
</dbReference>
<evidence type="ECO:0000256" key="10">
    <source>
        <dbReference type="SAM" id="MobiDB-lite"/>
    </source>
</evidence>
<comment type="similarity">
    <text evidence="8">Belongs to the tilB family.</text>
</comment>
<evidence type="ECO:0000256" key="9">
    <source>
        <dbReference type="ARBA" id="ARBA00050057"/>
    </source>
</evidence>
<dbReference type="SUPFAM" id="SSF52058">
    <property type="entry name" value="L domain-like"/>
    <property type="match status" value="1"/>
</dbReference>
<proteinExistence type="inferred from homology"/>
<organism evidence="12 13">
    <name type="scientific">Scyliorhinus torazame</name>
    <name type="common">Cloudy catshark</name>
    <name type="synonym">Catulus torazame</name>
    <dbReference type="NCBI Taxonomy" id="75743"/>
    <lineage>
        <taxon>Eukaryota</taxon>
        <taxon>Metazoa</taxon>
        <taxon>Chordata</taxon>
        <taxon>Craniata</taxon>
        <taxon>Vertebrata</taxon>
        <taxon>Chondrichthyes</taxon>
        <taxon>Elasmobranchii</taxon>
        <taxon>Galeomorphii</taxon>
        <taxon>Galeoidea</taxon>
        <taxon>Carcharhiniformes</taxon>
        <taxon>Scyliorhinidae</taxon>
        <taxon>Scyliorhinus</taxon>
    </lineage>
</organism>
<feature type="compositionally biased region" description="Basic and acidic residues" evidence="10">
    <location>
        <begin position="396"/>
        <end position="405"/>
    </location>
</feature>
<dbReference type="PANTHER" id="PTHR18849">
    <property type="entry name" value="LEUCINE RICH REPEAT PROTEIN"/>
    <property type="match status" value="1"/>
</dbReference>
<dbReference type="PROSITE" id="PS51450">
    <property type="entry name" value="LRR"/>
    <property type="match status" value="2"/>
</dbReference>
<dbReference type="Pfam" id="PF23602">
    <property type="entry name" value="CS_DNAAF11_C"/>
    <property type="match status" value="1"/>
</dbReference>
<dbReference type="InterPro" id="IPR001611">
    <property type="entry name" value="Leu-rich_rpt"/>
</dbReference>
<feature type="region of interest" description="Disordered" evidence="10">
    <location>
        <begin position="187"/>
        <end position="236"/>
    </location>
</feature>
<protein>
    <recommendedName>
        <fullName evidence="9">Leucine-rich repeat-containing protein 6</fullName>
    </recommendedName>
</protein>
<dbReference type="PROSITE" id="PS51203">
    <property type="entry name" value="CS"/>
    <property type="match status" value="1"/>
</dbReference>
<keyword evidence="5" id="KW-0677">Repeat</keyword>
<keyword evidence="6" id="KW-0969">Cilium</keyword>
<dbReference type="OrthoDB" id="10250990at2759"/>
<evidence type="ECO:0000259" key="11">
    <source>
        <dbReference type="PROSITE" id="PS51203"/>
    </source>
</evidence>
<dbReference type="Pfam" id="PF14580">
    <property type="entry name" value="LRR_9"/>
    <property type="match status" value="1"/>
</dbReference>
<dbReference type="Proteomes" id="UP000288216">
    <property type="component" value="Unassembled WGS sequence"/>
</dbReference>
<dbReference type="InterPro" id="IPR007052">
    <property type="entry name" value="CS_dom"/>
</dbReference>
<dbReference type="STRING" id="75743.A0A401NVG2"/>
<dbReference type="InterPro" id="IPR056496">
    <property type="entry name" value="CS_DNAAF11_C"/>
</dbReference>
<gene>
    <name evidence="12" type="ORF">scyTo_0000332</name>
</gene>
<evidence type="ECO:0000313" key="13">
    <source>
        <dbReference type="Proteomes" id="UP000288216"/>
    </source>
</evidence>
<evidence type="ECO:0000256" key="2">
    <source>
        <dbReference type="ARBA" id="ARBA00004496"/>
    </source>
</evidence>
<dbReference type="InterPro" id="IPR032675">
    <property type="entry name" value="LRR_dom_sf"/>
</dbReference>
<feature type="region of interest" description="Disordered" evidence="10">
    <location>
        <begin position="366"/>
        <end position="406"/>
    </location>
</feature>
<dbReference type="SMART" id="SM00365">
    <property type="entry name" value="LRR_SD22"/>
    <property type="match status" value="3"/>
</dbReference>
<comment type="caution">
    <text evidence="12">The sequence shown here is derived from an EMBL/GenBank/DDBJ whole genome shotgun (WGS) entry which is preliminary data.</text>
</comment>
<evidence type="ECO:0000256" key="3">
    <source>
        <dbReference type="ARBA" id="ARBA00022490"/>
    </source>
</evidence>
<dbReference type="AlphaFoldDB" id="A0A401NVG2"/>
<dbReference type="OMA" id="WREYLIT"/>
<keyword evidence="13" id="KW-1185">Reference proteome</keyword>
<comment type="subcellular location">
    <subcellularLocation>
        <location evidence="1">Cell projection</location>
        <location evidence="1">Cilium</location>
    </subcellularLocation>
    <subcellularLocation>
        <location evidence="2">Cytoplasm</location>
    </subcellularLocation>
</comment>
<keyword evidence="7" id="KW-0966">Cell projection</keyword>
<feature type="domain" description="CS" evidence="11">
    <location>
        <begin position="283"/>
        <end position="376"/>
    </location>
</feature>
<dbReference type="GO" id="GO:0005737">
    <property type="term" value="C:cytoplasm"/>
    <property type="evidence" value="ECO:0007669"/>
    <property type="project" value="UniProtKB-SubCell"/>
</dbReference>
<evidence type="ECO:0000256" key="7">
    <source>
        <dbReference type="ARBA" id="ARBA00023273"/>
    </source>
</evidence>
<feature type="compositionally biased region" description="Polar residues" evidence="10">
    <location>
        <begin position="386"/>
        <end position="395"/>
    </location>
</feature>
<feature type="compositionally biased region" description="Basic and acidic residues" evidence="10">
    <location>
        <begin position="432"/>
        <end position="441"/>
    </location>
</feature>
<keyword evidence="3" id="KW-0963">Cytoplasm</keyword>
<dbReference type="GO" id="GO:0036158">
    <property type="term" value="P:outer dynein arm assembly"/>
    <property type="evidence" value="ECO:0007669"/>
    <property type="project" value="TreeGrafter"/>
</dbReference>
<evidence type="ECO:0000256" key="6">
    <source>
        <dbReference type="ARBA" id="ARBA00023069"/>
    </source>
</evidence>
<evidence type="ECO:0000256" key="8">
    <source>
        <dbReference type="ARBA" id="ARBA00049982"/>
    </source>
</evidence>
<keyword evidence="4" id="KW-0433">Leucine-rich repeat</keyword>
<evidence type="ECO:0000313" key="12">
    <source>
        <dbReference type="EMBL" id="GCB64842.1"/>
    </source>
</evidence>
<evidence type="ECO:0000256" key="1">
    <source>
        <dbReference type="ARBA" id="ARBA00004138"/>
    </source>
</evidence>
<reference evidence="12 13" key="1">
    <citation type="journal article" date="2018" name="Nat. Ecol. Evol.">
        <title>Shark genomes provide insights into elasmobranch evolution and the origin of vertebrates.</title>
        <authorList>
            <person name="Hara Y"/>
            <person name="Yamaguchi K"/>
            <person name="Onimaru K"/>
            <person name="Kadota M"/>
            <person name="Koyanagi M"/>
            <person name="Keeley SD"/>
            <person name="Tatsumi K"/>
            <person name="Tanaka K"/>
            <person name="Motone F"/>
            <person name="Kageyama Y"/>
            <person name="Nozu R"/>
            <person name="Adachi N"/>
            <person name="Nishimura O"/>
            <person name="Nakagawa R"/>
            <person name="Tanegashima C"/>
            <person name="Kiyatake I"/>
            <person name="Matsumoto R"/>
            <person name="Murakumo K"/>
            <person name="Nishida K"/>
            <person name="Terakita A"/>
            <person name="Kuratani S"/>
            <person name="Sato K"/>
            <person name="Hyodo S Kuraku.S."/>
        </authorList>
    </citation>
    <scope>NUCLEOTIDE SEQUENCE [LARGE SCALE GENOMIC DNA]</scope>
</reference>
<sequence length="454" mass="52692">MVRITESLIRQRAEHNNCEIFSLEEISLHQQEIERIEYIDKWCRDLKILYFQNNLIPKIENVGRLKKLEYLNLALNNIERIENLDSCEFLKKLDLTVNFVGELTSVESLKHNVHLQELFLVGNPCCEFGGYRKFVIATIPQLKSLDGKEITRSEQLQALQDYPIVQQEVVEQQQAYILKRTKEKEALQKSSEEKENNKLDHRQNIESKQSNSDEEENKHETNLDEDEMNRKFWEEPTNYTPESRLEVHRHIEKIRKFKDKDKNQDKQKPRRTLITSEGRVLNVNEPKIDFALTDDEENNQFILDLAVYRHMDTSLLDIDVQPTHVCVLVKGKVFQLVLPGEVKPDSSSAKRSQTTGHLLVTMPKTQEVVKAKPKSTSRTRSATSTKPHTQATRTTQHSEKLEVDPSKCLSADLSNIVAERKSVAQGPFKFHQQKEPGRISDDFQDNPEVPPLMD</sequence>
<accession>A0A401NVG2</accession>
<dbReference type="EMBL" id="BFAA01000063">
    <property type="protein sequence ID" value="GCB64842.1"/>
    <property type="molecule type" value="Genomic_DNA"/>
</dbReference>
<evidence type="ECO:0000256" key="4">
    <source>
        <dbReference type="ARBA" id="ARBA00022614"/>
    </source>
</evidence>
<dbReference type="GO" id="GO:0005929">
    <property type="term" value="C:cilium"/>
    <property type="evidence" value="ECO:0007669"/>
    <property type="project" value="UniProtKB-SubCell"/>
</dbReference>
<name>A0A401NVG2_SCYTO</name>
<dbReference type="Gene3D" id="3.80.10.10">
    <property type="entry name" value="Ribonuclease Inhibitor"/>
    <property type="match status" value="1"/>
</dbReference>
<dbReference type="PANTHER" id="PTHR18849:SF0">
    <property type="entry name" value="CILIA- AND FLAGELLA-ASSOCIATED PROTEIN 410-RELATED"/>
    <property type="match status" value="1"/>
</dbReference>